<evidence type="ECO:0000313" key="1">
    <source>
        <dbReference type="EMBL" id="KIK52439.1"/>
    </source>
</evidence>
<accession>A0A0D0BS48</accession>
<keyword evidence="2" id="KW-1185">Reference proteome</keyword>
<sequence>MMNKKGFNGFRIPASQGLLGSVGTGAVTSRRRRFILIFWGRNCWLRGTGREMGGSKRTNSVREGESTLRFEGSHILYQLCPRQERQSSRAP</sequence>
<evidence type="ECO:0000313" key="2">
    <source>
        <dbReference type="Proteomes" id="UP000053593"/>
    </source>
</evidence>
<dbReference type="EMBL" id="KN834843">
    <property type="protein sequence ID" value="KIK52439.1"/>
    <property type="molecule type" value="Genomic_DNA"/>
</dbReference>
<proteinExistence type="predicted"/>
<name>A0A0D0BS48_9AGAR</name>
<dbReference type="HOGENOM" id="CLU_2427237_0_0_1"/>
<reference evidence="1 2" key="1">
    <citation type="submission" date="2014-04" db="EMBL/GenBank/DDBJ databases">
        <title>Evolutionary Origins and Diversification of the Mycorrhizal Mutualists.</title>
        <authorList>
            <consortium name="DOE Joint Genome Institute"/>
            <consortium name="Mycorrhizal Genomics Consortium"/>
            <person name="Kohler A."/>
            <person name="Kuo A."/>
            <person name="Nagy L.G."/>
            <person name="Floudas D."/>
            <person name="Copeland A."/>
            <person name="Barry K.W."/>
            <person name="Cichocki N."/>
            <person name="Veneault-Fourrey C."/>
            <person name="LaButti K."/>
            <person name="Lindquist E.A."/>
            <person name="Lipzen A."/>
            <person name="Lundell T."/>
            <person name="Morin E."/>
            <person name="Murat C."/>
            <person name="Riley R."/>
            <person name="Ohm R."/>
            <person name="Sun H."/>
            <person name="Tunlid A."/>
            <person name="Henrissat B."/>
            <person name="Grigoriev I.V."/>
            <person name="Hibbett D.S."/>
            <person name="Martin F."/>
        </authorList>
    </citation>
    <scope>NUCLEOTIDE SEQUENCE [LARGE SCALE GENOMIC DNA]</scope>
    <source>
        <strain evidence="1 2">FD-317 M1</strain>
    </source>
</reference>
<organism evidence="1 2">
    <name type="scientific">Collybiopsis luxurians FD-317 M1</name>
    <dbReference type="NCBI Taxonomy" id="944289"/>
    <lineage>
        <taxon>Eukaryota</taxon>
        <taxon>Fungi</taxon>
        <taxon>Dikarya</taxon>
        <taxon>Basidiomycota</taxon>
        <taxon>Agaricomycotina</taxon>
        <taxon>Agaricomycetes</taxon>
        <taxon>Agaricomycetidae</taxon>
        <taxon>Agaricales</taxon>
        <taxon>Marasmiineae</taxon>
        <taxon>Omphalotaceae</taxon>
        <taxon>Collybiopsis</taxon>
        <taxon>Collybiopsis luxurians</taxon>
    </lineage>
</organism>
<dbReference type="AlphaFoldDB" id="A0A0D0BS48"/>
<dbReference type="Proteomes" id="UP000053593">
    <property type="component" value="Unassembled WGS sequence"/>
</dbReference>
<protein>
    <submittedName>
        <fullName evidence="1">Uncharacterized protein</fullName>
    </submittedName>
</protein>
<gene>
    <name evidence="1" type="ORF">GYMLUDRAFT_967975</name>
</gene>